<comment type="caution">
    <text evidence="1">The sequence shown here is derived from an EMBL/GenBank/DDBJ whole genome shotgun (WGS) entry which is preliminary data.</text>
</comment>
<organism evidence="1 2">
    <name type="scientific">Hypoxylon rubiginosum</name>
    <dbReference type="NCBI Taxonomy" id="110542"/>
    <lineage>
        <taxon>Eukaryota</taxon>
        <taxon>Fungi</taxon>
        <taxon>Dikarya</taxon>
        <taxon>Ascomycota</taxon>
        <taxon>Pezizomycotina</taxon>
        <taxon>Sordariomycetes</taxon>
        <taxon>Xylariomycetidae</taxon>
        <taxon>Xylariales</taxon>
        <taxon>Hypoxylaceae</taxon>
        <taxon>Hypoxylon</taxon>
    </lineage>
</organism>
<keyword evidence="2" id="KW-1185">Reference proteome</keyword>
<name>A0ACC0D177_9PEZI</name>
<sequence>MIEPGPQKGVRKWYQWFSPEDTPEERRVILKLDMMILPIALLSFWIKNMDYGNINNAYVSGMKEELKFYGNELVELQTVFTVATVVFQLPFAWLFPKVPLYILIPSMELIWGVFNLAQFRANSFGQEIAFRFMVGVFESAFFPCIQYVLGSWYRGDEIARRGAFFYIGQTIGAMSTGLITGSVATTFAGRDGLSGWRWMFIFTSVITFPIAMLGYVLWPGTPLKPNKLLLNDRDIEIATQRLRRAGHLDNQGLLDNPDLNWTLIKKIFRNWKIWTLTLWDVTFWATGLHVSGGTYLLWINSLKRYNVQKVNNLGSTAPAIGIFYLFLFCFASDMFLGRAWALSLSYGWNLIGVLILVIWNVPESAKWFAYNTTYAATVISPVFHGWANDILKHNAAERAFVLVFMNCIAQANSAWIALVIFPTVEAPRFVKGFSVTFALSFLFLGMTQVVRCKAVGVIT</sequence>
<accession>A0ACC0D177</accession>
<protein>
    <submittedName>
        <fullName evidence="1">MFS general substrate transporter</fullName>
    </submittedName>
</protein>
<dbReference type="EMBL" id="MU394315">
    <property type="protein sequence ID" value="KAI6086507.1"/>
    <property type="molecule type" value="Genomic_DNA"/>
</dbReference>
<dbReference type="Proteomes" id="UP001497680">
    <property type="component" value="Unassembled WGS sequence"/>
</dbReference>
<evidence type="ECO:0000313" key="1">
    <source>
        <dbReference type="EMBL" id="KAI6086507.1"/>
    </source>
</evidence>
<reference evidence="1 2" key="1">
    <citation type="journal article" date="2022" name="New Phytol.">
        <title>Ecological generalism drives hyperdiversity of secondary metabolite gene clusters in xylarialean endophytes.</title>
        <authorList>
            <person name="Franco M.E.E."/>
            <person name="Wisecaver J.H."/>
            <person name="Arnold A.E."/>
            <person name="Ju Y.M."/>
            <person name="Slot J.C."/>
            <person name="Ahrendt S."/>
            <person name="Moore L.P."/>
            <person name="Eastman K.E."/>
            <person name="Scott K."/>
            <person name="Konkel Z."/>
            <person name="Mondo S.J."/>
            <person name="Kuo A."/>
            <person name="Hayes R.D."/>
            <person name="Haridas S."/>
            <person name="Andreopoulos B."/>
            <person name="Riley R."/>
            <person name="LaButti K."/>
            <person name="Pangilinan J."/>
            <person name="Lipzen A."/>
            <person name="Amirebrahimi M."/>
            <person name="Yan J."/>
            <person name="Adam C."/>
            <person name="Keymanesh K."/>
            <person name="Ng V."/>
            <person name="Louie K."/>
            <person name="Northen T."/>
            <person name="Drula E."/>
            <person name="Henrissat B."/>
            <person name="Hsieh H.M."/>
            <person name="Youens-Clark K."/>
            <person name="Lutzoni F."/>
            <person name="Miadlikowska J."/>
            <person name="Eastwood D.C."/>
            <person name="Hamelin R.C."/>
            <person name="Grigoriev I.V."/>
            <person name="U'Ren J.M."/>
        </authorList>
    </citation>
    <scope>NUCLEOTIDE SEQUENCE [LARGE SCALE GENOMIC DNA]</scope>
    <source>
        <strain evidence="1 2">ER1909</strain>
    </source>
</reference>
<evidence type="ECO:0000313" key="2">
    <source>
        <dbReference type="Proteomes" id="UP001497680"/>
    </source>
</evidence>
<gene>
    <name evidence="1" type="ORF">F4821DRAFT_270005</name>
</gene>
<proteinExistence type="predicted"/>